<organism evidence="1 2">
    <name type="scientific">Spirulina subsalsa FACHB-351</name>
    <dbReference type="NCBI Taxonomy" id="234711"/>
    <lineage>
        <taxon>Bacteria</taxon>
        <taxon>Bacillati</taxon>
        <taxon>Cyanobacteriota</taxon>
        <taxon>Cyanophyceae</taxon>
        <taxon>Spirulinales</taxon>
        <taxon>Spirulinaceae</taxon>
        <taxon>Spirulina</taxon>
    </lineage>
</organism>
<dbReference type="PANTHER" id="PTHR34796:SF1">
    <property type="entry name" value="EXPRESSED PROTEIN"/>
    <property type="match status" value="1"/>
</dbReference>
<protein>
    <submittedName>
        <fullName evidence="1">DUF309 domain-containing protein</fullName>
    </submittedName>
</protein>
<dbReference type="RefSeq" id="WP_265262898.1">
    <property type="nucleotide sequence ID" value="NZ_JAIHOM010000009.1"/>
</dbReference>
<accession>A0ABT3L180</accession>
<gene>
    <name evidence="1" type="ORF">K4A83_02935</name>
</gene>
<keyword evidence="2" id="KW-1185">Reference proteome</keyword>
<dbReference type="InterPro" id="IPR023203">
    <property type="entry name" value="TTHA0068_sf"/>
</dbReference>
<dbReference type="SUPFAM" id="SSF140663">
    <property type="entry name" value="TTHA0068-like"/>
    <property type="match status" value="1"/>
</dbReference>
<evidence type="ECO:0000313" key="1">
    <source>
        <dbReference type="EMBL" id="MCW6035228.1"/>
    </source>
</evidence>
<proteinExistence type="predicted"/>
<dbReference type="EMBL" id="JAIHOM010000009">
    <property type="protein sequence ID" value="MCW6035228.1"/>
    <property type="molecule type" value="Genomic_DNA"/>
</dbReference>
<dbReference type="InterPro" id="IPR005500">
    <property type="entry name" value="DUF309"/>
</dbReference>
<dbReference type="Pfam" id="PF03745">
    <property type="entry name" value="DUF309"/>
    <property type="match status" value="1"/>
</dbReference>
<dbReference type="Proteomes" id="UP001526426">
    <property type="component" value="Unassembled WGS sequence"/>
</dbReference>
<sequence length="126" mass="14602">MSSSPLDQGIEQFNQQDFYARHDTLEAIWMEAPEGERNFYQGILQIAVACYHLSNHNWRGTVTLLGEGTRRLRSYQPNYEGVNVSQLLEDSLDLLYQVQQMTPEVIPQWVKTTPYPKIYPVQEPSP</sequence>
<name>A0ABT3L180_9CYAN</name>
<evidence type="ECO:0000313" key="2">
    <source>
        <dbReference type="Proteomes" id="UP001526426"/>
    </source>
</evidence>
<dbReference type="Gene3D" id="1.10.3450.10">
    <property type="entry name" value="TTHA0068-like"/>
    <property type="match status" value="1"/>
</dbReference>
<comment type="caution">
    <text evidence="1">The sequence shown here is derived from an EMBL/GenBank/DDBJ whole genome shotgun (WGS) entry which is preliminary data.</text>
</comment>
<reference evidence="1 2" key="1">
    <citation type="submission" date="2021-08" db="EMBL/GenBank/DDBJ databases">
        <title>Draft genome sequence of Spirulina subsalsa with high tolerance to salinity and hype-accumulation of phycocyanin.</title>
        <authorList>
            <person name="Pei H."/>
            <person name="Jiang L."/>
        </authorList>
    </citation>
    <scope>NUCLEOTIDE SEQUENCE [LARGE SCALE GENOMIC DNA]</scope>
    <source>
        <strain evidence="1 2">FACHB-351</strain>
    </source>
</reference>
<dbReference type="PANTHER" id="PTHR34796">
    <property type="entry name" value="EXPRESSED PROTEIN"/>
    <property type="match status" value="1"/>
</dbReference>